<dbReference type="AlphaFoldDB" id="A0A2K9NWE2"/>
<accession>A0A2K9NWE2</accession>
<evidence type="ECO:0000313" key="3">
    <source>
        <dbReference type="Proteomes" id="UP000235584"/>
    </source>
</evidence>
<dbReference type="GO" id="GO:0016853">
    <property type="term" value="F:isomerase activity"/>
    <property type="evidence" value="ECO:0007669"/>
    <property type="project" value="UniProtKB-KW"/>
</dbReference>
<dbReference type="OrthoDB" id="5291756at2"/>
<sequence length="220" mass="23687">MSRKKIPGTSFEVNNIFCIGRNYAEHAKELNNPVPASPVVFIKPTSSICYGGENLILPKTSNRVDHEVEIVLVIGKGGKDIPVSEASKHISHLGIGLDFTARDLQDKAKEKSLPWSIAKGFDTFAAIGEFSAFSGHESELKNLTFSLEVNGEIRQRGTSENMIFSIPALVSYLSSVFTLSEGDLIFTGTPEGVGVLKEGDKIAAKLGNGKPLLLGVQKAQ</sequence>
<name>A0A2K9NWE2_BACTC</name>
<dbReference type="RefSeq" id="WP_102245128.1">
    <property type="nucleotide sequence ID" value="NZ_CP025704.1"/>
</dbReference>
<dbReference type="PANTHER" id="PTHR11820">
    <property type="entry name" value="ACYLPYRUVASE"/>
    <property type="match status" value="1"/>
</dbReference>
<gene>
    <name evidence="2" type="ORF">C0V70_17360</name>
</gene>
<keyword evidence="3" id="KW-1185">Reference proteome</keyword>
<feature type="domain" description="Fumarylacetoacetase-like C-terminal" evidence="1">
    <location>
        <begin position="16"/>
        <end position="206"/>
    </location>
</feature>
<protein>
    <submittedName>
        <fullName evidence="2">Isomerase/hydrolase</fullName>
    </submittedName>
</protein>
<dbReference type="Proteomes" id="UP000235584">
    <property type="component" value="Chromosome"/>
</dbReference>
<keyword evidence="2" id="KW-0413">Isomerase</keyword>
<evidence type="ECO:0000259" key="1">
    <source>
        <dbReference type="Pfam" id="PF01557"/>
    </source>
</evidence>
<evidence type="ECO:0000313" key="2">
    <source>
        <dbReference type="EMBL" id="AUN99839.1"/>
    </source>
</evidence>
<dbReference type="GO" id="GO:0018773">
    <property type="term" value="F:acetylpyruvate hydrolase activity"/>
    <property type="evidence" value="ECO:0007669"/>
    <property type="project" value="TreeGrafter"/>
</dbReference>
<dbReference type="KEGG" id="bsto:C0V70_17360"/>
<dbReference type="InterPro" id="IPR036663">
    <property type="entry name" value="Fumarylacetoacetase_C_sf"/>
</dbReference>
<reference evidence="2 3" key="1">
    <citation type="submission" date="2018-01" db="EMBL/GenBank/DDBJ databases">
        <title>Complete genome sequence of Bacteriovorax stolpii DSM12778.</title>
        <authorList>
            <person name="Tang B."/>
            <person name="Chang J."/>
        </authorList>
    </citation>
    <scope>NUCLEOTIDE SEQUENCE [LARGE SCALE GENOMIC DNA]</scope>
    <source>
        <strain evidence="2 3">DSM 12778</strain>
    </source>
</reference>
<dbReference type="Gene3D" id="3.90.850.10">
    <property type="entry name" value="Fumarylacetoacetase-like, C-terminal domain"/>
    <property type="match status" value="1"/>
</dbReference>
<dbReference type="SUPFAM" id="SSF56529">
    <property type="entry name" value="FAH"/>
    <property type="match status" value="1"/>
</dbReference>
<dbReference type="InterPro" id="IPR011234">
    <property type="entry name" value="Fumarylacetoacetase-like_C"/>
</dbReference>
<dbReference type="PANTHER" id="PTHR11820:SF7">
    <property type="entry name" value="ACYLPYRUVASE FAHD1, MITOCHONDRIAL"/>
    <property type="match status" value="1"/>
</dbReference>
<keyword evidence="2" id="KW-0378">Hydrolase</keyword>
<dbReference type="EMBL" id="CP025704">
    <property type="protein sequence ID" value="AUN99839.1"/>
    <property type="molecule type" value="Genomic_DNA"/>
</dbReference>
<dbReference type="Pfam" id="PF01557">
    <property type="entry name" value="FAA_hydrolase"/>
    <property type="match status" value="1"/>
</dbReference>
<organism evidence="2 3">
    <name type="scientific">Bacteriovorax stolpii</name>
    <name type="common">Bdellovibrio stolpii</name>
    <dbReference type="NCBI Taxonomy" id="960"/>
    <lineage>
        <taxon>Bacteria</taxon>
        <taxon>Pseudomonadati</taxon>
        <taxon>Bdellovibrionota</taxon>
        <taxon>Bacteriovoracia</taxon>
        <taxon>Bacteriovoracales</taxon>
        <taxon>Bacteriovoracaceae</taxon>
        <taxon>Bacteriovorax</taxon>
    </lineage>
</organism>
<proteinExistence type="predicted"/>